<dbReference type="EMBL" id="FQUX01000003">
    <property type="protein sequence ID" value="SHF31749.1"/>
    <property type="molecule type" value="Genomic_DNA"/>
</dbReference>
<proteinExistence type="predicted"/>
<feature type="chain" id="PRO_5012138117" description="DUF4625 domain-containing protein" evidence="1">
    <location>
        <begin position="29"/>
        <end position="263"/>
    </location>
</feature>
<evidence type="ECO:0008006" key="4">
    <source>
        <dbReference type="Google" id="ProtNLM"/>
    </source>
</evidence>
<organism evidence="2 3">
    <name type="scientific">Arenibacter palladensis</name>
    <dbReference type="NCBI Taxonomy" id="237373"/>
    <lineage>
        <taxon>Bacteria</taxon>
        <taxon>Pseudomonadati</taxon>
        <taxon>Bacteroidota</taxon>
        <taxon>Flavobacteriia</taxon>
        <taxon>Flavobacteriales</taxon>
        <taxon>Flavobacteriaceae</taxon>
        <taxon>Arenibacter</taxon>
    </lineage>
</organism>
<keyword evidence="3" id="KW-1185">Reference proteome</keyword>
<name>A0A1M5ANB9_9FLAO</name>
<feature type="signal peptide" evidence="1">
    <location>
        <begin position="1"/>
        <end position="28"/>
    </location>
</feature>
<evidence type="ECO:0000313" key="2">
    <source>
        <dbReference type="EMBL" id="SHF31749.1"/>
    </source>
</evidence>
<evidence type="ECO:0000313" key="3">
    <source>
        <dbReference type="Proteomes" id="UP000184406"/>
    </source>
</evidence>
<accession>A0A1M5ANB9</accession>
<dbReference type="AlphaFoldDB" id="A0A1M5ANB9"/>
<dbReference type="RefSeq" id="WP_245802535.1">
    <property type="nucleotide sequence ID" value="NZ_FQUX01000003.1"/>
</dbReference>
<gene>
    <name evidence="2" type="ORF">SAMN03080594_103325</name>
</gene>
<evidence type="ECO:0000256" key="1">
    <source>
        <dbReference type="SAM" id="SignalP"/>
    </source>
</evidence>
<protein>
    <recommendedName>
        <fullName evidence="4">DUF4625 domain-containing protein</fullName>
    </recommendedName>
</protein>
<dbReference type="Proteomes" id="UP000184406">
    <property type="component" value="Unassembled WGS sequence"/>
</dbReference>
<keyword evidence="1" id="KW-0732">Signal</keyword>
<reference evidence="3" key="1">
    <citation type="submission" date="2016-11" db="EMBL/GenBank/DDBJ databases">
        <authorList>
            <person name="Varghese N."/>
            <person name="Submissions S."/>
        </authorList>
    </citation>
    <scope>NUCLEOTIDE SEQUENCE [LARGE SCALE GENOMIC DNA]</scope>
    <source>
        <strain evidence="3">DSM 17539</strain>
    </source>
</reference>
<sequence>MKTNIMKSNFKFLAIVTFLALVLHSCTSDDDGVSDASAPVITNFEFGEGSDHSTEPYAYKGSDLHLEAEINAEGIVSSISIDIHADDVQVGEGEVEWDYENTYTNASYLVINPTFHEHIDIPSNIPAGEYHIVLTVTDELGNSTEVEGHLEILDPIVISDFSMDTTVQRGSDFHVEFMIDAVNGIHNITVDIHAHDLTIGEGEVEWDYEEIFEDGFHEEIEAEFHKHIDVPVTAPAGEYHVLFTVEDEDGNTKEYETHIDVTA</sequence>
<dbReference type="InterPro" id="IPR027829">
    <property type="entry name" value="DUF4625"/>
</dbReference>
<dbReference type="Pfam" id="PF15418">
    <property type="entry name" value="DUF4625"/>
    <property type="match status" value="2"/>
</dbReference>